<name>T1J9V5_STRMM</name>
<feature type="compositionally biased region" description="Polar residues" evidence="6">
    <location>
        <begin position="35"/>
        <end position="46"/>
    </location>
</feature>
<dbReference type="Pfam" id="PF13087">
    <property type="entry name" value="AAA_12"/>
    <property type="match status" value="1"/>
</dbReference>
<dbReference type="FunFam" id="3.40.50.300:FF:000742">
    <property type="entry name" value="NFX1-type zinc finger-containing protein 1"/>
    <property type="match status" value="1"/>
</dbReference>
<keyword evidence="9" id="KW-1185">Reference proteome</keyword>
<dbReference type="SMART" id="SM00438">
    <property type="entry name" value="ZnF_NFX"/>
    <property type="match status" value="8"/>
</dbReference>
<dbReference type="CDD" id="cd18808">
    <property type="entry name" value="SF1_C_Upf1"/>
    <property type="match status" value="1"/>
</dbReference>
<proteinExistence type="predicted"/>
<feature type="domain" description="NF-X1-type" evidence="7">
    <location>
        <begin position="1247"/>
        <end position="1264"/>
    </location>
</feature>
<evidence type="ECO:0000259" key="7">
    <source>
        <dbReference type="SMART" id="SM00438"/>
    </source>
</evidence>
<dbReference type="InterPro" id="IPR041677">
    <property type="entry name" value="DNA2/NAM7_AAA_11"/>
</dbReference>
<dbReference type="PhylomeDB" id="T1J9V5"/>
<evidence type="ECO:0000256" key="1">
    <source>
        <dbReference type="ARBA" id="ARBA00022723"/>
    </source>
</evidence>
<feature type="coiled-coil region" evidence="5">
    <location>
        <begin position="890"/>
        <end position="917"/>
    </location>
</feature>
<accession>T1J9V5</accession>
<dbReference type="InterPro" id="IPR057373">
    <property type="entry name" value="ZNFX1"/>
</dbReference>
<keyword evidence="4" id="KW-0862">Zinc</keyword>
<feature type="domain" description="NF-X1-type" evidence="7">
    <location>
        <begin position="1606"/>
        <end position="1627"/>
    </location>
</feature>
<keyword evidence="2" id="KW-0677">Repeat</keyword>
<keyword evidence="1" id="KW-0479">Metal-binding</keyword>
<evidence type="ECO:0000256" key="5">
    <source>
        <dbReference type="SAM" id="Coils"/>
    </source>
</evidence>
<evidence type="ECO:0000313" key="9">
    <source>
        <dbReference type="Proteomes" id="UP000014500"/>
    </source>
</evidence>
<keyword evidence="3" id="KW-0863">Zinc-finger</keyword>
<evidence type="ECO:0000256" key="3">
    <source>
        <dbReference type="ARBA" id="ARBA00022771"/>
    </source>
</evidence>
<feature type="domain" description="NF-X1-type" evidence="7">
    <location>
        <begin position="1271"/>
        <end position="1290"/>
    </location>
</feature>
<evidence type="ECO:0000313" key="8">
    <source>
        <dbReference type="EnsemblMetazoa" id="SMAR010505-PA"/>
    </source>
</evidence>
<feature type="coiled-coil region" evidence="5">
    <location>
        <begin position="226"/>
        <end position="253"/>
    </location>
</feature>
<dbReference type="EMBL" id="JH431979">
    <property type="status" value="NOT_ANNOTATED_CDS"/>
    <property type="molecule type" value="Genomic_DNA"/>
</dbReference>
<reference evidence="8" key="2">
    <citation type="submission" date="2015-02" db="UniProtKB">
        <authorList>
            <consortium name="EnsemblMetazoa"/>
        </authorList>
    </citation>
    <scope>IDENTIFICATION</scope>
</reference>
<dbReference type="InterPro" id="IPR041679">
    <property type="entry name" value="DNA2/NAM7-like_C"/>
</dbReference>
<dbReference type="EnsemblMetazoa" id="SMAR010505-RA">
    <property type="protein sequence ID" value="SMAR010505-PA"/>
    <property type="gene ID" value="SMAR010505"/>
</dbReference>
<sequence length="2001" mass="229283">MPYWILVRLTYTTYTTNMWKYKSDCDDWRKDAGTGLSQQDSTTTRYGASFSRGRDPPKTAFVGGFASTRPRGRGNYSARSRFSVPSAPFTLNQLRVLMGKDVNEIIINLMDSRFKATISSYIPSETLLVILDLLSQAFTTSLHQINQNKLMAMLLSVDFFNTRINRFISKEIQDNLQAFDYLADIFTAYSVKMPGVFINELDSNIRLCAIAVYIRKDLDQKVVQRFAGIERKLQEMEEDVKRVKTQQQKKKLDPSNLLEPPDNYRDIGIIPAIGELQTNQLPFLRENIVEGPYNDVDHYLDVQYRLLREDFVAPLRAGISEFIAGNNANKRHQDIRLYRGVRIIESTYNRSGVLYVLQFNVEYFRNINWKVSKRLIFGSLLCLSSDNFETALFASVAGRQIKDLEMGEIVVKFENDLGTQKILSKEELKAVYVTAESQAYFEAYRHVLKGLQSFSSENLPLQEYIVYGQGKSEPPAYLDQSTIYSLTTTAQDNEKCSSCLAKCHVMDINTWPSAEQLGLDESQKKAMHLALTSAVGVIQGPPGTGKTYIGLQIVQVLLRNTLAWKSRNESSAILVVCLTNHALDQFLEGMICFTDNLVRVGGQSGNTALEEYNLRHIQREFEYGTETSDVKTIIRDGYFDLNNLKYKLEDKKLSIKWLNAVILDEIILKEIINAEMNEYEYDVVLLNSLHSGFIDEFGVDPEQAWGSISLLAMWLGMTFNPDIVPDRVLDNFLRDEYLFQDLNLKKNQTFVALNPSKQVENKVKTEDLIEIDDQWTKVNRNRQLDAEETTDFHGGFSISRNSSHWSVVVEKLNHQSYLRGYIDEEEEQEFNKEIMAALYQMGTLRRMIAERELIARNFMDDEAVLKIKNVWHLKLGDRWRLYRRWIKIYKEIIEADIVELHKEYEEESRKLKEIITAEELLILKNYDIIGMTTTGAAKYLDGIRALKPKIVIVEEAAEVLESHIITALSSSTQHLILIGDHKQLRPNINVYSLARHYHLDVSLFERMIKNKIPYETLRLQHRMRPEISKLLVPHVYQSLEDHPSVFNYPRVKGMTSNVFFLNHNYPEREMEDMKTHVNVFEAEYLVSLANYFLQQGYDRSQITILTTYTGQLFELQKLMRKDIFQGVRVTVVDNFQGEENDIILLSFVRSNEDGTIGFLRIDNRVNVALSRAKRGLYCVGNFEFFAGKSGLWKSIVNYLKNNDLIGDSMPIKCENHGTLSKIRTNQDFRTFSPEGGCLKLCDNGFDCGHSCNRVCHFGDHKCEQLCGKILCDMQHTCPLPCGEECKPCKVPVLKKHLYCEHKELLLCSVDVVNLFCMESVVRELNCGHQVQLPCHIDPIEYDCLVDVSHELPLCKHQVEIKCSQDLSTIICKTKCIYALPCGHECPEQCHEAELYIFHDSIKCNEPCKKIICERGHTCTNLCSKPCSNCEVMVEKFLECGHVINHPCSKPVDAAVDKCMEFCNRVLRCNHLCQLQCYQICECCIEMVEKKLPCGHLVSGECGKSVYEIKCTKSCEKLLSCGHACTGLCGELCETTCNYTIDALAKCGHKVSTVCHLRDEPDLYKQCQRTCRAVLPCQHKCVGNCRECLQGRLHAQCIKTCNRKQICGHVCTFPCAFICPSCDNKCSVQCDHRKCDKTCGQPCKQCNSKCTWICPHYKCSKKCHEFCDRPRCNESCLNVMKCGHQCIGMCGEKCPRLCKICNAKGLEKMEDDARFIELDCEHCIEVNALDEWMDKDENEVKMKGCPQCNATIWKSKRYGNVIKQRVADVQKVKMLVHDKEKGMRKKIQDLLSVLEKNFSSARGSFNGKLANLEITNIDSALFYLKSRLKSKRPLYQNQLTVIQNQVKMLVMMNTFKQTFLKFLDGFVVENLVIPLMRNREKMNQFELKDVSKELIRTELEVLFSIAGDKTKFNDDPAVKECMRMIGDILGSLSVLSDDEEKQVLGYLKCPISFTLVDDIKLGECHWYKCSNGHVYENVGQENGDVNQPFDCPECLETAIVQV</sequence>
<feature type="domain" description="NF-X1-type" evidence="7">
    <location>
        <begin position="1326"/>
        <end position="1356"/>
    </location>
</feature>
<dbReference type="CDD" id="cd17936">
    <property type="entry name" value="EEXXEc_NFX1"/>
    <property type="match status" value="1"/>
</dbReference>
<dbReference type="Proteomes" id="UP000014500">
    <property type="component" value="Unassembled WGS sequence"/>
</dbReference>
<dbReference type="InterPro" id="IPR027417">
    <property type="entry name" value="P-loop_NTPase"/>
</dbReference>
<dbReference type="PANTHER" id="PTHR10887">
    <property type="entry name" value="DNA2/NAM7 HELICASE FAMILY"/>
    <property type="match status" value="1"/>
</dbReference>
<dbReference type="HOGENOM" id="CLU_001066_0_1_1"/>
<organism evidence="8 9">
    <name type="scientific">Strigamia maritima</name>
    <name type="common">European centipede</name>
    <name type="synonym">Geophilus maritimus</name>
    <dbReference type="NCBI Taxonomy" id="126957"/>
    <lineage>
        <taxon>Eukaryota</taxon>
        <taxon>Metazoa</taxon>
        <taxon>Ecdysozoa</taxon>
        <taxon>Arthropoda</taxon>
        <taxon>Myriapoda</taxon>
        <taxon>Chilopoda</taxon>
        <taxon>Pleurostigmophora</taxon>
        <taxon>Geophilomorpha</taxon>
        <taxon>Linotaeniidae</taxon>
        <taxon>Strigamia</taxon>
    </lineage>
</organism>
<dbReference type="GO" id="GO:0008270">
    <property type="term" value="F:zinc ion binding"/>
    <property type="evidence" value="ECO:0007669"/>
    <property type="project" value="UniProtKB-KW"/>
</dbReference>
<dbReference type="Gene3D" id="3.40.50.300">
    <property type="entry name" value="P-loop containing nucleotide triphosphate hydrolases"/>
    <property type="match status" value="3"/>
</dbReference>
<dbReference type="GO" id="GO:0004386">
    <property type="term" value="F:helicase activity"/>
    <property type="evidence" value="ECO:0007669"/>
    <property type="project" value="InterPro"/>
</dbReference>
<dbReference type="GO" id="GO:0031048">
    <property type="term" value="P:regulatory ncRNA-mediated heterochromatin formation"/>
    <property type="evidence" value="ECO:0007669"/>
    <property type="project" value="TreeGrafter"/>
</dbReference>
<reference evidence="9" key="1">
    <citation type="submission" date="2011-05" db="EMBL/GenBank/DDBJ databases">
        <authorList>
            <person name="Richards S.R."/>
            <person name="Qu J."/>
            <person name="Jiang H."/>
            <person name="Jhangiani S.N."/>
            <person name="Agravi P."/>
            <person name="Goodspeed R."/>
            <person name="Gross S."/>
            <person name="Mandapat C."/>
            <person name="Jackson L."/>
            <person name="Mathew T."/>
            <person name="Pu L."/>
            <person name="Thornton R."/>
            <person name="Saada N."/>
            <person name="Wilczek-Boney K.B."/>
            <person name="Lee S."/>
            <person name="Kovar C."/>
            <person name="Wu Y."/>
            <person name="Scherer S.E."/>
            <person name="Worley K.C."/>
            <person name="Muzny D.M."/>
            <person name="Gibbs R."/>
        </authorList>
    </citation>
    <scope>NUCLEOTIDE SEQUENCE</scope>
    <source>
        <strain evidence="9">Brora</strain>
    </source>
</reference>
<evidence type="ECO:0000256" key="2">
    <source>
        <dbReference type="ARBA" id="ARBA00022737"/>
    </source>
</evidence>
<evidence type="ECO:0000256" key="6">
    <source>
        <dbReference type="SAM" id="MobiDB-lite"/>
    </source>
</evidence>
<keyword evidence="5" id="KW-0175">Coiled coil</keyword>
<dbReference type="STRING" id="126957.T1J9V5"/>
<feature type="domain" description="NF-X1-type" evidence="7">
    <location>
        <begin position="1576"/>
        <end position="1589"/>
    </location>
</feature>
<dbReference type="PANTHER" id="PTHR10887:SF341">
    <property type="entry name" value="NFX1-TYPE ZINC FINGER-CONTAINING PROTEIN 1"/>
    <property type="match status" value="1"/>
</dbReference>
<dbReference type="OMA" id="WNPERIN"/>
<dbReference type="SUPFAM" id="SSF52540">
    <property type="entry name" value="P-loop containing nucleoside triphosphate hydrolases"/>
    <property type="match status" value="1"/>
</dbReference>
<feature type="domain" description="NF-X1-type" evidence="7">
    <location>
        <begin position="1681"/>
        <end position="1699"/>
    </location>
</feature>
<dbReference type="Pfam" id="PF25396">
    <property type="entry name" value="ZNFX1"/>
    <property type="match status" value="1"/>
</dbReference>
<feature type="region of interest" description="Disordered" evidence="6">
    <location>
        <begin position="32"/>
        <end position="51"/>
    </location>
</feature>
<dbReference type="Pfam" id="PF13086">
    <property type="entry name" value="AAA_11"/>
    <property type="match status" value="2"/>
</dbReference>
<dbReference type="InterPro" id="IPR000967">
    <property type="entry name" value="Znf_NFX1"/>
</dbReference>
<dbReference type="GO" id="GO:0031380">
    <property type="term" value="C:nuclear RNA-directed RNA polymerase complex"/>
    <property type="evidence" value="ECO:0007669"/>
    <property type="project" value="TreeGrafter"/>
</dbReference>
<feature type="domain" description="NF-X1-type" evidence="7">
    <location>
        <begin position="1381"/>
        <end position="1409"/>
    </location>
</feature>
<feature type="domain" description="NF-X1-type" evidence="7">
    <location>
        <begin position="1546"/>
        <end position="1572"/>
    </location>
</feature>
<dbReference type="eggNOG" id="KOG1807">
    <property type="taxonomic scope" value="Eukaryota"/>
</dbReference>
<dbReference type="InterPro" id="IPR047187">
    <property type="entry name" value="SF1_C_Upf1"/>
</dbReference>
<evidence type="ECO:0000256" key="4">
    <source>
        <dbReference type="ARBA" id="ARBA00022833"/>
    </source>
</evidence>
<protein>
    <recommendedName>
        <fullName evidence="7">NF-X1-type domain-containing protein</fullName>
    </recommendedName>
</protein>
<dbReference type="InterPro" id="IPR045055">
    <property type="entry name" value="DNA2/NAM7-like"/>
</dbReference>